<dbReference type="AlphaFoldDB" id="A0A8H7PL63"/>
<dbReference type="Proteomes" id="UP000654370">
    <property type="component" value="Unassembled WGS sequence"/>
</dbReference>
<sequence length="122" mass="14135">MTQEDLELANANQSDYQLAADNLKSYSTTMTAAMKEKLMKVFNSFIDFQKLSQKKNDLDLISNELQLNAMVDRFEAVLYDMGDLASEIEDRNTRIYLTIMAERLIELAKKFNNQVRNDLQLI</sequence>
<dbReference type="OrthoDB" id="10372346at2759"/>
<comment type="caution">
    <text evidence="1">The sequence shown here is derived from an EMBL/GenBank/DDBJ whole genome shotgun (WGS) entry which is preliminary data.</text>
</comment>
<reference evidence="1" key="1">
    <citation type="submission" date="2020-12" db="EMBL/GenBank/DDBJ databases">
        <title>Metabolic potential, ecology and presence of endohyphal bacteria is reflected in genomic diversity of Mucoromycotina.</title>
        <authorList>
            <person name="Muszewska A."/>
            <person name="Okrasinska A."/>
            <person name="Steczkiewicz K."/>
            <person name="Drgas O."/>
            <person name="Orlowska M."/>
            <person name="Perlinska-Lenart U."/>
            <person name="Aleksandrzak-Piekarczyk T."/>
            <person name="Szatraj K."/>
            <person name="Zielenkiewicz U."/>
            <person name="Pilsyk S."/>
            <person name="Malc E."/>
            <person name="Mieczkowski P."/>
            <person name="Kruszewska J.S."/>
            <person name="Biernat P."/>
            <person name="Pawlowska J."/>
        </authorList>
    </citation>
    <scope>NUCLEOTIDE SEQUENCE</scope>
    <source>
        <strain evidence="1">WA0000067209</strain>
    </source>
</reference>
<gene>
    <name evidence="1" type="ORF">INT43_005407</name>
</gene>
<evidence type="ECO:0000313" key="2">
    <source>
        <dbReference type="Proteomes" id="UP000654370"/>
    </source>
</evidence>
<dbReference type="EMBL" id="JAEPQZ010000010">
    <property type="protein sequence ID" value="KAG2176174.1"/>
    <property type="molecule type" value="Genomic_DNA"/>
</dbReference>
<keyword evidence="2" id="KW-1185">Reference proteome</keyword>
<evidence type="ECO:0000313" key="1">
    <source>
        <dbReference type="EMBL" id="KAG2176174.1"/>
    </source>
</evidence>
<organism evidence="1 2">
    <name type="scientific">Mortierella isabellina</name>
    <name type="common">Filamentous fungus</name>
    <name type="synonym">Umbelopsis isabellina</name>
    <dbReference type="NCBI Taxonomy" id="91625"/>
    <lineage>
        <taxon>Eukaryota</taxon>
        <taxon>Fungi</taxon>
        <taxon>Fungi incertae sedis</taxon>
        <taxon>Mucoromycota</taxon>
        <taxon>Mucoromycotina</taxon>
        <taxon>Umbelopsidomycetes</taxon>
        <taxon>Umbelopsidales</taxon>
        <taxon>Umbelopsidaceae</taxon>
        <taxon>Umbelopsis</taxon>
    </lineage>
</organism>
<name>A0A8H7PL63_MORIS</name>
<proteinExistence type="predicted"/>
<protein>
    <submittedName>
        <fullName evidence="1">Uncharacterized protein</fullName>
    </submittedName>
</protein>
<accession>A0A8H7PL63</accession>